<evidence type="ECO:0000313" key="2">
    <source>
        <dbReference type="EMBL" id="CDF34688.1"/>
    </source>
</evidence>
<dbReference type="AlphaFoldDB" id="R7QA82"/>
<accession>R7QA82</accession>
<evidence type="ECO:0000313" key="3">
    <source>
        <dbReference type="Proteomes" id="UP000012073"/>
    </source>
</evidence>
<dbReference type="Gramene" id="CDF34688">
    <property type="protein sequence ID" value="CDF34688"/>
    <property type="gene ID" value="CHC_T00003608001"/>
</dbReference>
<keyword evidence="3" id="KW-1185">Reference proteome</keyword>
<feature type="region of interest" description="Disordered" evidence="1">
    <location>
        <begin position="195"/>
        <end position="286"/>
    </location>
</feature>
<gene>
    <name evidence="2" type="ORF">CHC_T00003608001</name>
</gene>
<dbReference type="KEGG" id="ccp:CHC_T00003608001"/>
<dbReference type="EMBL" id="HG001706">
    <property type="protein sequence ID" value="CDF34688.1"/>
    <property type="molecule type" value="Genomic_DNA"/>
</dbReference>
<dbReference type="Proteomes" id="UP000012073">
    <property type="component" value="Unassembled WGS sequence"/>
</dbReference>
<feature type="region of interest" description="Disordered" evidence="1">
    <location>
        <begin position="1"/>
        <end position="22"/>
    </location>
</feature>
<name>R7QA82_CHOCR</name>
<organism evidence="2 3">
    <name type="scientific">Chondrus crispus</name>
    <name type="common">Carrageen Irish moss</name>
    <name type="synonym">Polymorpha crispa</name>
    <dbReference type="NCBI Taxonomy" id="2769"/>
    <lineage>
        <taxon>Eukaryota</taxon>
        <taxon>Rhodophyta</taxon>
        <taxon>Florideophyceae</taxon>
        <taxon>Rhodymeniophycidae</taxon>
        <taxon>Gigartinales</taxon>
        <taxon>Gigartinaceae</taxon>
        <taxon>Chondrus</taxon>
    </lineage>
</organism>
<evidence type="ECO:0000256" key="1">
    <source>
        <dbReference type="SAM" id="MobiDB-lite"/>
    </source>
</evidence>
<dbReference type="GeneID" id="17322225"/>
<proteinExistence type="predicted"/>
<reference evidence="3" key="1">
    <citation type="journal article" date="2013" name="Proc. Natl. Acad. Sci. U.S.A.">
        <title>Genome structure and metabolic features in the red seaweed Chondrus crispus shed light on evolution of the Archaeplastida.</title>
        <authorList>
            <person name="Collen J."/>
            <person name="Porcel B."/>
            <person name="Carre W."/>
            <person name="Ball S.G."/>
            <person name="Chaparro C."/>
            <person name="Tonon T."/>
            <person name="Barbeyron T."/>
            <person name="Michel G."/>
            <person name="Noel B."/>
            <person name="Valentin K."/>
            <person name="Elias M."/>
            <person name="Artiguenave F."/>
            <person name="Arun A."/>
            <person name="Aury J.M."/>
            <person name="Barbosa-Neto J.F."/>
            <person name="Bothwell J.H."/>
            <person name="Bouget F.Y."/>
            <person name="Brillet L."/>
            <person name="Cabello-Hurtado F."/>
            <person name="Capella-Gutierrez S."/>
            <person name="Charrier B."/>
            <person name="Cladiere L."/>
            <person name="Cock J.M."/>
            <person name="Coelho S.M."/>
            <person name="Colleoni C."/>
            <person name="Czjzek M."/>
            <person name="Da Silva C."/>
            <person name="Delage L."/>
            <person name="Denoeud F."/>
            <person name="Deschamps P."/>
            <person name="Dittami S.M."/>
            <person name="Gabaldon T."/>
            <person name="Gachon C.M."/>
            <person name="Groisillier A."/>
            <person name="Herve C."/>
            <person name="Jabbari K."/>
            <person name="Katinka M."/>
            <person name="Kloareg B."/>
            <person name="Kowalczyk N."/>
            <person name="Labadie K."/>
            <person name="Leblanc C."/>
            <person name="Lopez P.J."/>
            <person name="McLachlan D.H."/>
            <person name="Meslet-Cladiere L."/>
            <person name="Moustafa A."/>
            <person name="Nehr Z."/>
            <person name="Nyvall Collen P."/>
            <person name="Panaud O."/>
            <person name="Partensky F."/>
            <person name="Poulain J."/>
            <person name="Rensing S.A."/>
            <person name="Rousvoal S."/>
            <person name="Samson G."/>
            <person name="Symeonidi A."/>
            <person name="Weissenbach J."/>
            <person name="Zambounis A."/>
            <person name="Wincker P."/>
            <person name="Boyen C."/>
        </authorList>
    </citation>
    <scope>NUCLEOTIDE SEQUENCE [LARGE SCALE GENOMIC DNA]</scope>
    <source>
        <strain evidence="3">cv. Stackhouse</strain>
    </source>
</reference>
<sequence>MPKPSTRAAAHPPTGNGPTPLRGAVQKKVIKRQIIPITANITRCELTSPVLKVASRSQDLIFSGASLFFTKAVFKVPSTEEEALDTMRTGTSDVDKDLPDGSPINDLYFLSWSHTQFFAAQMAALGYRFLSSNLSRRAQKTKPPAVSEWLRLEKYHTVPRRMVQAGAPVQKISAAAAGQGSVAPLGTHIRPASHSQMVAAAAPPNQNGVPPPSGRGLADTAIMKATPQGRLSNSSTSQQPSNPASSKPASNMTSSPEAPSHAPSAMASLPSGKVPDANDVQVIDLT</sequence>
<protein>
    <submittedName>
        <fullName evidence="2">Uncharacterized protein</fullName>
    </submittedName>
</protein>
<dbReference type="RefSeq" id="XP_005714507.1">
    <property type="nucleotide sequence ID" value="XM_005714450.1"/>
</dbReference>
<feature type="compositionally biased region" description="Low complexity" evidence="1">
    <location>
        <begin position="232"/>
        <end position="271"/>
    </location>
</feature>